<name>A0A396YRK9_9LEPT</name>
<gene>
    <name evidence="1" type="ORF">DLM75_23260</name>
</gene>
<sequence>MNEPRFLKKQLQTPIVKYKYLKNLGFMLYLVFRFKRIKPPFIGRLKTGSNVEFLKCLFSKRIVPLYLD</sequence>
<protein>
    <submittedName>
        <fullName evidence="1">Uncharacterized protein</fullName>
    </submittedName>
</protein>
<proteinExistence type="predicted"/>
<evidence type="ECO:0000313" key="1">
    <source>
        <dbReference type="EMBL" id="RHX83936.1"/>
    </source>
</evidence>
<reference evidence="2" key="1">
    <citation type="submission" date="2018-05" db="EMBL/GenBank/DDBJ databases">
        <title>Leptospira yasudae sp. nov. and Leptospira stimsonii sp. nov., two pathogenic species of the genus Leptospira isolated from environmental sources.</title>
        <authorList>
            <person name="Casanovas-Massana A."/>
            <person name="Hamond C."/>
            <person name="Santos L.A."/>
            <person name="Hacker K.P."/>
            <person name="Balassiano I."/>
            <person name="Medeiros M.A."/>
            <person name="Reis M.G."/>
            <person name="Ko A.I."/>
            <person name="Wunder E.A."/>
        </authorList>
    </citation>
    <scope>NUCLEOTIDE SEQUENCE [LARGE SCALE GENOMIC DNA]</scope>
    <source>
        <strain evidence="2">Yale</strain>
    </source>
</reference>
<dbReference type="EMBL" id="QHCT01000015">
    <property type="protein sequence ID" value="RHX83936.1"/>
    <property type="molecule type" value="Genomic_DNA"/>
</dbReference>
<organism evidence="1 2">
    <name type="scientific">Leptospira stimsonii</name>
    <dbReference type="NCBI Taxonomy" id="2202203"/>
    <lineage>
        <taxon>Bacteria</taxon>
        <taxon>Pseudomonadati</taxon>
        <taxon>Spirochaetota</taxon>
        <taxon>Spirochaetia</taxon>
        <taxon>Leptospirales</taxon>
        <taxon>Leptospiraceae</taxon>
        <taxon>Leptospira</taxon>
    </lineage>
</organism>
<comment type="caution">
    <text evidence="1">The sequence shown here is derived from an EMBL/GenBank/DDBJ whole genome shotgun (WGS) entry which is preliminary data.</text>
</comment>
<dbReference type="Proteomes" id="UP000265798">
    <property type="component" value="Unassembled WGS sequence"/>
</dbReference>
<evidence type="ECO:0000313" key="2">
    <source>
        <dbReference type="Proteomes" id="UP000265798"/>
    </source>
</evidence>
<accession>A0A396YRK9</accession>
<dbReference type="AlphaFoldDB" id="A0A396YRK9"/>